<dbReference type="HAMAP" id="MF_00272">
    <property type="entry name" value="GcvH"/>
    <property type="match status" value="1"/>
</dbReference>
<comment type="similarity">
    <text evidence="2">Belongs to the GcvH family.</text>
</comment>
<gene>
    <name evidence="2" type="primary">gcvH</name>
    <name evidence="4" type="ORF">Thpro_021226</name>
</gene>
<dbReference type="NCBIfam" id="NF002270">
    <property type="entry name" value="PRK01202.1"/>
    <property type="match status" value="1"/>
</dbReference>
<evidence type="ECO:0000259" key="3">
    <source>
        <dbReference type="PROSITE" id="PS50968"/>
    </source>
</evidence>
<organism evidence="4 5">
    <name type="scientific">Acidihalobacter prosperus</name>
    <dbReference type="NCBI Taxonomy" id="160660"/>
    <lineage>
        <taxon>Bacteria</taxon>
        <taxon>Pseudomonadati</taxon>
        <taxon>Pseudomonadota</taxon>
        <taxon>Gammaproteobacteria</taxon>
        <taxon>Chromatiales</taxon>
        <taxon>Ectothiorhodospiraceae</taxon>
        <taxon>Acidihalobacter</taxon>
    </lineage>
</organism>
<comment type="function">
    <text evidence="2">The glycine cleavage system catalyzes the degradation of glycine. The H protein shuttles the methylamine group of glycine from the P protein to the T protein.</text>
</comment>
<dbReference type="Pfam" id="PF01597">
    <property type="entry name" value="GCV_H"/>
    <property type="match status" value="1"/>
</dbReference>
<reference evidence="4 5" key="1">
    <citation type="journal article" date="2014" name="Genome Announc.">
        <title>Draft Genome Sequence of the Iron-Oxidizing, Acidophilic, and Halotolerant 'Thiobacillus prosperus' Type Strain DSM 5130.</title>
        <authorList>
            <person name="Ossandon F.J."/>
            <person name="Cardenas J.P."/>
            <person name="Corbett M."/>
            <person name="Quatrini R."/>
            <person name="Holmes D.S."/>
            <person name="Watkin E."/>
        </authorList>
    </citation>
    <scope>NUCLEOTIDE SEQUENCE [LARGE SCALE GENOMIC DNA]</scope>
    <source>
        <strain evidence="4 5">DSM 5130</strain>
    </source>
</reference>
<keyword evidence="1 2" id="KW-0450">Lipoyl</keyword>
<comment type="subunit">
    <text evidence="2">The glycine cleavage system is composed of four proteins: P, T, L and H.</text>
</comment>
<dbReference type="STRING" id="160660.BJI67_04100"/>
<dbReference type="Gene3D" id="2.40.50.100">
    <property type="match status" value="1"/>
</dbReference>
<dbReference type="RefSeq" id="WP_082954476.1">
    <property type="nucleotide sequence ID" value="NZ_JQSG02000002.1"/>
</dbReference>
<comment type="caution">
    <text evidence="4">The sequence shown here is derived from an EMBL/GenBank/DDBJ whole genome shotgun (WGS) entry which is preliminary data.</text>
</comment>
<sequence length="145" mass="15031">MGAVRGCNIPEDLMYSVDNNVWVRQESDGSATVGLTSYACSLAGQIVSYTPKKVGKDVKKDKSCATVESGKWVGPAKAPVAGEVIAINDAVSAQPGLINEDPYGEGWLVKIKPADWSGDSADLTTGADALAAFEAKMEADGFGGC</sequence>
<dbReference type="InterPro" id="IPR002930">
    <property type="entry name" value="GCV_H"/>
</dbReference>
<dbReference type="Proteomes" id="UP000029273">
    <property type="component" value="Unassembled WGS sequence"/>
</dbReference>
<dbReference type="OrthoDB" id="9796712at2"/>
<dbReference type="GO" id="GO:0009249">
    <property type="term" value="P:protein lipoylation"/>
    <property type="evidence" value="ECO:0007669"/>
    <property type="project" value="TreeGrafter"/>
</dbReference>
<protein>
    <recommendedName>
        <fullName evidence="2">Glycine cleavage system H protein</fullName>
    </recommendedName>
</protein>
<dbReference type="InterPro" id="IPR011053">
    <property type="entry name" value="Single_hybrid_motif"/>
</dbReference>
<dbReference type="GO" id="GO:0019464">
    <property type="term" value="P:glycine decarboxylation via glycine cleavage system"/>
    <property type="evidence" value="ECO:0007669"/>
    <property type="project" value="UniProtKB-UniRule"/>
</dbReference>
<dbReference type="PANTHER" id="PTHR11715">
    <property type="entry name" value="GLYCINE CLEAVAGE SYSTEM H PROTEIN"/>
    <property type="match status" value="1"/>
</dbReference>
<dbReference type="InterPro" id="IPR000089">
    <property type="entry name" value="Biotin_lipoyl"/>
</dbReference>
<dbReference type="EMBL" id="JQSG02000002">
    <property type="protein sequence ID" value="OBS10176.1"/>
    <property type="molecule type" value="Genomic_DNA"/>
</dbReference>
<accession>A0A1A6C6J0</accession>
<evidence type="ECO:0000313" key="5">
    <source>
        <dbReference type="Proteomes" id="UP000029273"/>
    </source>
</evidence>
<dbReference type="SUPFAM" id="SSF51230">
    <property type="entry name" value="Single hybrid motif"/>
    <property type="match status" value="1"/>
</dbReference>
<evidence type="ECO:0000313" key="4">
    <source>
        <dbReference type="EMBL" id="OBS10176.1"/>
    </source>
</evidence>
<dbReference type="PANTHER" id="PTHR11715:SF3">
    <property type="entry name" value="GLYCINE CLEAVAGE SYSTEM H PROTEIN-RELATED"/>
    <property type="match status" value="1"/>
</dbReference>
<feature type="modified residue" description="N6-lipoyllysine" evidence="2">
    <location>
        <position position="71"/>
    </location>
</feature>
<proteinExistence type="inferred from homology"/>
<feature type="domain" description="Lipoyl-binding" evidence="3">
    <location>
        <begin position="30"/>
        <end position="112"/>
    </location>
</feature>
<dbReference type="PROSITE" id="PS50968">
    <property type="entry name" value="BIOTINYL_LIPOYL"/>
    <property type="match status" value="1"/>
</dbReference>
<dbReference type="GO" id="GO:0005960">
    <property type="term" value="C:glycine cleavage complex"/>
    <property type="evidence" value="ECO:0007669"/>
    <property type="project" value="InterPro"/>
</dbReference>
<name>A0A1A6C6J0_9GAMM</name>
<dbReference type="AlphaFoldDB" id="A0A1A6C6J0"/>
<dbReference type="CDD" id="cd06848">
    <property type="entry name" value="GCS_H"/>
    <property type="match status" value="1"/>
</dbReference>
<evidence type="ECO:0000256" key="2">
    <source>
        <dbReference type="HAMAP-Rule" id="MF_00272"/>
    </source>
</evidence>
<evidence type="ECO:0000256" key="1">
    <source>
        <dbReference type="ARBA" id="ARBA00022823"/>
    </source>
</evidence>
<dbReference type="GO" id="GO:0005829">
    <property type="term" value="C:cytosol"/>
    <property type="evidence" value="ECO:0007669"/>
    <property type="project" value="TreeGrafter"/>
</dbReference>
<dbReference type="InterPro" id="IPR033753">
    <property type="entry name" value="GCV_H/Fam206"/>
</dbReference>
<comment type="cofactor">
    <cofactor evidence="2">
        <name>(R)-lipoate</name>
        <dbReference type="ChEBI" id="CHEBI:83088"/>
    </cofactor>
    <text evidence="2">Binds 1 lipoyl cofactor covalently.</text>
</comment>
<keyword evidence="5" id="KW-1185">Reference proteome</keyword>